<gene>
    <name evidence="10" type="ORF">GC105_06615</name>
</gene>
<dbReference type="InterPro" id="IPR058245">
    <property type="entry name" value="NreC/VraR/RcsB-like_REC"/>
</dbReference>
<dbReference type="Pfam" id="PF00196">
    <property type="entry name" value="GerE"/>
    <property type="match status" value="1"/>
</dbReference>
<feature type="domain" description="Response regulatory" evidence="9">
    <location>
        <begin position="2"/>
        <end position="124"/>
    </location>
</feature>
<evidence type="ECO:0000256" key="3">
    <source>
        <dbReference type="ARBA" id="ARBA00023015"/>
    </source>
</evidence>
<evidence type="ECO:0000259" key="8">
    <source>
        <dbReference type="PROSITE" id="PS50043"/>
    </source>
</evidence>
<dbReference type="PANTHER" id="PTHR43214">
    <property type="entry name" value="TWO-COMPONENT RESPONSE REGULATOR"/>
    <property type="match status" value="1"/>
</dbReference>
<dbReference type="Proteomes" id="UP000440004">
    <property type="component" value="Unassembled WGS sequence"/>
</dbReference>
<dbReference type="PRINTS" id="PR00038">
    <property type="entry name" value="HTHLUXR"/>
</dbReference>
<dbReference type="InterPro" id="IPR011006">
    <property type="entry name" value="CheY-like_superfamily"/>
</dbReference>
<dbReference type="InterPro" id="IPR039420">
    <property type="entry name" value="WalR-like"/>
</dbReference>
<accession>A0A6A7K7T6</accession>
<dbReference type="Pfam" id="PF00072">
    <property type="entry name" value="Response_reg"/>
    <property type="match status" value="1"/>
</dbReference>
<organism evidence="10 11">
    <name type="scientific">Alkalibaculum sporogenes</name>
    <dbReference type="NCBI Taxonomy" id="2655001"/>
    <lineage>
        <taxon>Bacteria</taxon>
        <taxon>Bacillati</taxon>
        <taxon>Bacillota</taxon>
        <taxon>Clostridia</taxon>
        <taxon>Eubacteriales</taxon>
        <taxon>Eubacteriaceae</taxon>
        <taxon>Alkalibaculum</taxon>
    </lineage>
</organism>
<dbReference type="InterPro" id="IPR000792">
    <property type="entry name" value="Tscrpt_reg_LuxR_C"/>
</dbReference>
<evidence type="ECO:0000259" key="9">
    <source>
        <dbReference type="PROSITE" id="PS50110"/>
    </source>
</evidence>
<dbReference type="InterPro" id="IPR001789">
    <property type="entry name" value="Sig_transdc_resp-reg_receiver"/>
</dbReference>
<comment type="function">
    <text evidence="6">May play the central regulatory role in sporulation. It may be an element of the effector pathway responsible for the activation of sporulation genes in response to nutritional stress. Spo0A may act in concert with spo0H (a sigma factor) to control the expression of some genes that are critical to the sporulation process.</text>
</comment>
<keyword evidence="2 7" id="KW-0597">Phosphoprotein</keyword>
<evidence type="ECO:0000256" key="7">
    <source>
        <dbReference type="PROSITE-ProRule" id="PRU00169"/>
    </source>
</evidence>
<keyword evidence="11" id="KW-1185">Reference proteome</keyword>
<dbReference type="SUPFAM" id="SSF52172">
    <property type="entry name" value="CheY-like"/>
    <property type="match status" value="1"/>
</dbReference>
<evidence type="ECO:0000256" key="4">
    <source>
        <dbReference type="ARBA" id="ARBA00023125"/>
    </source>
</evidence>
<dbReference type="SMART" id="SM00421">
    <property type="entry name" value="HTH_LUXR"/>
    <property type="match status" value="1"/>
</dbReference>
<proteinExistence type="predicted"/>
<evidence type="ECO:0000313" key="10">
    <source>
        <dbReference type="EMBL" id="MPW25456.1"/>
    </source>
</evidence>
<dbReference type="GO" id="GO:0006355">
    <property type="term" value="P:regulation of DNA-templated transcription"/>
    <property type="evidence" value="ECO:0007669"/>
    <property type="project" value="InterPro"/>
</dbReference>
<dbReference type="PANTHER" id="PTHR43214:SF43">
    <property type="entry name" value="TWO-COMPONENT RESPONSE REGULATOR"/>
    <property type="match status" value="1"/>
</dbReference>
<keyword evidence="5" id="KW-0804">Transcription</keyword>
<evidence type="ECO:0000256" key="2">
    <source>
        <dbReference type="ARBA" id="ARBA00022553"/>
    </source>
</evidence>
<evidence type="ECO:0000313" key="11">
    <source>
        <dbReference type="Proteomes" id="UP000440004"/>
    </source>
</evidence>
<dbReference type="CDD" id="cd06170">
    <property type="entry name" value="LuxR_C_like"/>
    <property type="match status" value="1"/>
</dbReference>
<dbReference type="AlphaFoldDB" id="A0A6A7K7T6"/>
<reference evidence="10 11" key="1">
    <citation type="submission" date="2019-10" db="EMBL/GenBank/DDBJ databases">
        <title>Alkalibaculum tamaniensis sp.nov., a new alkaliphilic acetogen, isolated on methoxylated aromatics from a mud volcano.</title>
        <authorList>
            <person name="Khomyakova M.A."/>
            <person name="Merkel A.Y."/>
            <person name="Bonch-Osmolovskaya E.A."/>
            <person name="Slobodkin A.I."/>
        </authorList>
    </citation>
    <scope>NUCLEOTIDE SEQUENCE [LARGE SCALE GENOMIC DNA]</scope>
    <source>
        <strain evidence="10 11">M08DMB</strain>
    </source>
</reference>
<dbReference type="PROSITE" id="PS50110">
    <property type="entry name" value="RESPONSE_REGULATORY"/>
    <property type="match status" value="1"/>
</dbReference>
<dbReference type="PROSITE" id="PS50043">
    <property type="entry name" value="HTH_LUXR_2"/>
    <property type="match status" value="1"/>
</dbReference>
<evidence type="ECO:0000256" key="6">
    <source>
        <dbReference type="ARBA" id="ARBA00024867"/>
    </source>
</evidence>
<dbReference type="CDD" id="cd17535">
    <property type="entry name" value="REC_NarL-like"/>
    <property type="match status" value="1"/>
</dbReference>
<feature type="domain" description="HTH luxR-type" evidence="8">
    <location>
        <begin position="142"/>
        <end position="206"/>
    </location>
</feature>
<sequence length="206" mass="23143">MKILIVDDDPLVRESLKLLLSKKEDMTVIGTSENGLIAINTMKEMKSSQVNSPDVVLMDIQMPEMDGIEATGLIKKEFPETRVMMLTTFKDEHSIRRSLLAGAEGYLIKSTEVSNMAVKIRALFTGTVVMDQKALEELTKPKTEVFGGLTPREQDIVRLVGEGFSNKEISKHLFISEGTVRNNLSVILEKMNLRDRTQLAILYLKK</sequence>
<dbReference type="GO" id="GO:0000160">
    <property type="term" value="P:phosphorelay signal transduction system"/>
    <property type="evidence" value="ECO:0007669"/>
    <property type="project" value="InterPro"/>
</dbReference>
<dbReference type="SMART" id="SM00448">
    <property type="entry name" value="REC"/>
    <property type="match status" value="1"/>
</dbReference>
<dbReference type="EMBL" id="WHNX01000008">
    <property type="protein sequence ID" value="MPW25456.1"/>
    <property type="molecule type" value="Genomic_DNA"/>
</dbReference>
<keyword evidence="4" id="KW-0238">DNA-binding</keyword>
<keyword evidence="3" id="KW-0805">Transcription regulation</keyword>
<comment type="caution">
    <text evidence="10">The sequence shown here is derived from an EMBL/GenBank/DDBJ whole genome shotgun (WGS) entry which is preliminary data.</text>
</comment>
<evidence type="ECO:0000256" key="5">
    <source>
        <dbReference type="ARBA" id="ARBA00023163"/>
    </source>
</evidence>
<evidence type="ECO:0000256" key="1">
    <source>
        <dbReference type="ARBA" id="ARBA00018672"/>
    </source>
</evidence>
<dbReference type="GO" id="GO:0003677">
    <property type="term" value="F:DNA binding"/>
    <property type="evidence" value="ECO:0007669"/>
    <property type="project" value="UniProtKB-KW"/>
</dbReference>
<protein>
    <recommendedName>
        <fullName evidence="1">Stage 0 sporulation protein A homolog</fullName>
    </recommendedName>
</protein>
<dbReference type="Gene3D" id="3.40.50.2300">
    <property type="match status" value="1"/>
</dbReference>
<feature type="modified residue" description="4-aspartylphosphate" evidence="7">
    <location>
        <position position="59"/>
    </location>
</feature>
<name>A0A6A7K7T6_9FIRM</name>